<reference evidence="1 2" key="1">
    <citation type="submission" date="2007-03" db="EMBL/GenBank/DDBJ databases">
        <authorList>
            <person name="Fulton L."/>
            <person name="Clifton S."/>
            <person name="Fulton B."/>
            <person name="Xu J."/>
            <person name="Minx P."/>
            <person name="Pepin K.H."/>
            <person name="Johnson M."/>
            <person name="Thiruvilangam P."/>
            <person name="Bhonagiri V."/>
            <person name="Nash W.E."/>
            <person name="Mardis E.R."/>
            <person name="Wilson R.K."/>
        </authorList>
    </citation>
    <scope>NUCLEOTIDE SEQUENCE [LARGE SCALE GENOMIC DNA]</scope>
    <source>
        <strain evidence="1 2">ATCC 27560</strain>
    </source>
</reference>
<evidence type="ECO:0008006" key="3">
    <source>
        <dbReference type="Google" id="ProtNLM"/>
    </source>
</evidence>
<accession>A5Z3H0</accession>
<protein>
    <recommendedName>
        <fullName evidence="3">Essential protein Yae1 N-terminal domain-containing protein</fullName>
    </recommendedName>
</protein>
<dbReference type="Proteomes" id="UP000006000">
    <property type="component" value="Unassembled WGS sequence"/>
</dbReference>
<dbReference type="STRING" id="411463.EUBVEN_00216"/>
<evidence type="ECO:0000313" key="1">
    <source>
        <dbReference type="EMBL" id="EDM52460.1"/>
    </source>
</evidence>
<name>A5Z3H0_9FIRM</name>
<organism evidence="1 2">
    <name type="scientific">Eubacterium ventriosum ATCC 27560</name>
    <dbReference type="NCBI Taxonomy" id="411463"/>
    <lineage>
        <taxon>Bacteria</taxon>
        <taxon>Bacillati</taxon>
        <taxon>Bacillota</taxon>
        <taxon>Clostridia</taxon>
        <taxon>Eubacteriales</taxon>
        <taxon>Eubacteriaceae</taxon>
        <taxon>Eubacterium</taxon>
    </lineage>
</organism>
<comment type="caution">
    <text evidence="1">The sequence shown here is derived from an EMBL/GenBank/DDBJ whole genome shotgun (WGS) entry which is preliminary data.</text>
</comment>
<dbReference type="EMBL" id="AAVL02000023">
    <property type="protein sequence ID" value="EDM52460.1"/>
    <property type="molecule type" value="Genomic_DNA"/>
</dbReference>
<dbReference type="HOGENOM" id="CLU_202462_0_0_9"/>
<reference evidence="1 2" key="2">
    <citation type="submission" date="2007-04" db="EMBL/GenBank/DDBJ databases">
        <title>Draft genome sequence of Eubacterium ventriosum (ATCC 27560).</title>
        <authorList>
            <person name="Sudarsanam P."/>
            <person name="Ley R."/>
            <person name="Guruge J."/>
            <person name="Turnbaugh P.J."/>
            <person name="Mahowald M."/>
            <person name="Liep D."/>
            <person name="Gordon J."/>
        </authorList>
    </citation>
    <scope>NUCLEOTIDE SEQUENCE [LARGE SCALE GENOMIC DNA]</scope>
    <source>
        <strain evidence="1 2">ATCC 27560</strain>
    </source>
</reference>
<dbReference type="AlphaFoldDB" id="A5Z3H0"/>
<proteinExistence type="predicted"/>
<evidence type="ECO:0000313" key="2">
    <source>
        <dbReference type="Proteomes" id="UP000006000"/>
    </source>
</evidence>
<gene>
    <name evidence="1" type="ORF">EUBVEN_00216</name>
</gene>
<sequence length="71" mass="8298">MSYNTEMDRQYKRGLAEGWRKGIAEGKAQGSGQVNKLIKALMSEKKYDELEKSAEDESYQKELMKKYKIME</sequence>
<dbReference type="RefSeq" id="WP_005360072.1">
    <property type="nucleotide sequence ID" value="NZ_DS264270.1"/>
</dbReference>